<evidence type="ECO:0008006" key="2">
    <source>
        <dbReference type="Google" id="ProtNLM"/>
    </source>
</evidence>
<protein>
    <recommendedName>
        <fullName evidence="2">YtxH domain-containing protein</fullName>
    </recommendedName>
</protein>
<dbReference type="EMBL" id="UINC01179246">
    <property type="protein sequence ID" value="SVD87838.1"/>
    <property type="molecule type" value="Genomic_DNA"/>
</dbReference>
<accession>A0A382YZA4</accession>
<gene>
    <name evidence="1" type="ORF">METZ01_LOCUS440692</name>
</gene>
<name>A0A382YZA4_9ZZZZ</name>
<organism evidence="1">
    <name type="scientific">marine metagenome</name>
    <dbReference type="NCBI Taxonomy" id="408172"/>
    <lineage>
        <taxon>unclassified sequences</taxon>
        <taxon>metagenomes</taxon>
        <taxon>ecological metagenomes</taxon>
    </lineage>
</organism>
<sequence>MMTILRRLFGVAVVAFLAGLVGVGVGLLVAPAAGSDTRAWLAGKVQEHGPTVKQNLQKAGDSVGDAAEFVAAQVEAVTDGD</sequence>
<evidence type="ECO:0000313" key="1">
    <source>
        <dbReference type="EMBL" id="SVD87838.1"/>
    </source>
</evidence>
<reference evidence="1" key="1">
    <citation type="submission" date="2018-05" db="EMBL/GenBank/DDBJ databases">
        <authorList>
            <person name="Lanie J.A."/>
            <person name="Ng W.-L."/>
            <person name="Kazmierczak K.M."/>
            <person name="Andrzejewski T.M."/>
            <person name="Davidsen T.M."/>
            <person name="Wayne K.J."/>
            <person name="Tettelin H."/>
            <person name="Glass J.I."/>
            <person name="Rusch D."/>
            <person name="Podicherti R."/>
            <person name="Tsui H.-C.T."/>
            <person name="Winkler M.E."/>
        </authorList>
    </citation>
    <scope>NUCLEOTIDE SEQUENCE</scope>
</reference>
<proteinExistence type="predicted"/>
<dbReference type="AlphaFoldDB" id="A0A382YZA4"/>